<dbReference type="CDD" id="cd02064">
    <property type="entry name" value="FAD_synthetase_N"/>
    <property type="match status" value="1"/>
</dbReference>
<dbReference type="STRING" id="1630135.DAD186_16540"/>
<feature type="domain" description="Riboflavin kinase" evidence="15">
    <location>
        <begin position="206"/>
        <end position="338"/>
    </location>
</feature>
<evidence type="ECO:0000256" key="3">
    <source>
        <dbReference type="ARBA" id="ARBA00022630"/>
    </source>
</evidence>
<dbReference type="PANTHER" id="PTHR22749">
    <property type="entry name" value="RIBOFLAVIN KINASE/FMN ADENYLYLTRANSFERASE"/>
    <property type="match status" value="1"/>
</dbReference>
<sequence>MFESLPRKRAVNEVTPSRVWHDPNEVPSQLAPGVVTIGNFDGVHRGHRRVIDSLISYANAHDLVPRALTFHPHPRHVMTGSEQPMLITGYEDRNALVCAAGVADLLDVHFTLDFAQLTAEDFVREYLVELLGARAVVLGRDSRFGRRNEGDFQTMVDLGEKYGFEVVSVEELGADLGGDAETGERISSSLIRECLLAGNTPEAARMLGRWHTVRDTVRHGFKRGRELGFPTANFSAHPCGAVPIDGVYAGYFSVLDGDRFLDRVPATISVGTNPTFEEGPAHRIVETYVLGSHEYELYDRQVQVEFVERLRPTLAFDGIDALIDQMRRDVAVTRSTLAAHADPRW</sequence>
<dbReference type="PATRIC" id="fig|1630135.4.peg.1654"/>
<keyword evidence="3 14" id="KW-0285">Flavoprotein</keyword>
<dbReference type="GO" id="GO:0003919">
    <property type="term" value="F:FMN adenylyltransferase activity"/>
    <property type="evidence" value="ECO:0007669"/>
    <property type="project" value="UniProtKB-UniRule"/>
</dbReference>
<evidence type="ECO:0000256" key="10">
    <source>
        <dbReference type="ARBA" id="ARBA00022840"/>
    </source>
</evidence>
<dbReference type="GO" id="GO:0008531">
    <property type="term" value="F:riboflavin kinase activity"/>
    <property type="evidence" value="ECO:0007669"/>
    <property type="project" value="UniProtKB-UniRule"/>
</dbReference>
<organism evidence="16 17">
    <name type="scientific">Dermabacter vaginalis</name>
    <dbReference type="NCBI Taxonomy" id="1630135"/>
    <lineage>
        <taxon>Bacteria</taxon>
        <taxon>Bacillati</taxon>
        <taxon>Actinomycetota</taxon>
        <taxon>Actinomycetes</taxon>
        <taxon>Micrococcales</taxon>
        <taxon>Dermabacteraceae</taxon>
        <taxon>Dermabacter</taxon>
    </lineage>
</organism>
<dbReference type="UniPathway" id="UPA00277">
    <property type="reaction ID" value="UER00407"/>
</dbReference>
<dbReference type="GO" id="GO:0009231">
    <property type="term" value="P:riboflavin biosynthetic process"/>
    <property type="evidence" value="ECO:0007669"/>
    <property type="project" value="InterPro"/>
</dbReference>
<dbReference type="InterPro" id="IPR015864">
    <property type="entry name" value="FAD_synthase"/>
</dbReference>
<evidence type="ECO:0000256" key="1">
    <source>
        <dbReference type="ARBA" id="ARBA00004726"/>
    </source>
</evidence>
<dbReference type="NCBIfam" id="TIGR00083">
    <property type="entry name" value="ribF"/>
    <property type="match status" value="1"/>
</dbReference>
<dbReference type="NCBIfam" id="NF004160">
    <property type="entry name" value="PRK05627.1-3"/>
    <property type="match status" value="1"/>
</dbReference>
<evidence type="ECO:0000256" key="9">
    <source>
        <dbReference type="ARBA" id="ARBA00022827"/>
    </source>
</evidence>
<dbReference type="SUPFAM" id="SSF52374">
    <property type="entry name" value="Nucleotidylyl transferase"/>
    <property type="match status" value="1"/>
</dbReference>
<dbReference type="InterPro" id="IPR023465">
    <property type="entry name" value="Riboflavin_kinase_dom_sf"/>
</dbReference>
<evidence type="ECO:0000256" key="12">
    <source>
        <dbReference type="ARBA" id="ARBA00047880"/>
    </source>
</evidence>
<dbReference type="InterPro" id="IPR023468">
    <property type="entry name" value="Riboflavin_kinase"/>
</dbReference>
<dbReference type="EC" id="2.7.7.2" evidence="14"/>
<evidence type="ECO:0000256" key="7">
    <source>
        <dbReference type="ARBA" id="ARBA00022741"/>
    </source>
</evidence>
<comment type="catalytic activity">
    <reaction evidence="12 14">
        <text>riboflavin + ATP = FMN + ADP + H(+)</text>
        <dbReference type="Rhea" id="RHEA:14357"/>
        <dbReference type="ChEBI" id="CHEBI:15378"/>
        <dbReference type="ChEBI" id="CHEBI:30616"/>
        <dbReference type="ChEBI" id="CHEBI:57986"/>
        <dbReference type="ChEBI" id="CHEBI:58210"/>
        <dbReference type="ChEBI" id="CHEBI:456216"/>
        <dbReference type="EC" id="2.7.1.26"/>
    </reaction>
</comment>
<dbReference type="Pfam" id="PF01687">
    <property type="entry name" value="Flavokinase"/>
    <property type="match status" value="1"/>
</dbReference>
<protein>
    <recommendedName>
        <fullName evidence="14">Riboflavin biosynthesis protein</fullName>
    </recommendedName>
    <domain>
        <recommendedName>
            <fullName evidence="14">Riboflavin kinase</fullName>
            <ecNumber evidence="14">2.7.1.26</ecNumber>
        </recommendedName>
        <alternativeName>
            <fullName evidence="14">Flavokinase</fullName>
        </alternativeName>
    </domain>
    <domain>
        <recommendedName>
            <fullName evidence="14">FMN adenylyltransferase</fullName>
            <ecNumber evidence="14">2.7.7.2</ecNumber>
        </recommendedName>
        <alternativeName>
            <fullName evidence="14">FAD pyrophosphorylase</fullName>
        </alternativeName>
        <alternativeName>
            <fullName evidence="14">FAD synthase</fullName>
        </alternativeName>
    </domain>
</protein>
<dbReference type="EC" id="2.7.1.26" evidence="14"/>
<evidence type="ECO:0000256" key="14">
    <source>
        <dbReference type="PIRNR" id="PIRNR004491"/>
    </source>
</evidence>
<dbReference type="InterPro" id="IPR015865">
    <property type="entry name" value="Riboflavin_kinase_bac/euk"/>
</dbReference>
<dbReference type="Pfam" id="PF06574">
    <property type="entry name" value="FAD_syn"/>
    <property type="match status" value="1"/>
</dbReference>
<dbReference type="PANTHER" id="PTHR22749:SF6">
    <property type="entry name" value="RIBOFLAVIN KINASE"/>
    <property type="match status" value="1"/>
</dbReference>
<dbReference type="GO" id="GO:0006747">
    <property type="term" value="P:FAD biosynthetic process"/>
    <property type="evidence" value="ECO:0007669"/>
    <property type="project" value="UniProtKB-UniRule"/>
</dbReference>
<dbReference type="PIRSF" id="PIRSF004491">
    <property type="entry name" value="FAD_Synth"/>
    <property type="match status" value="1"/>
</dbReference>
<evidence type="ECO:0000313" key="17">
    <source>
        <dbReference type="Proteomes" id="UP000092596"/>
    </source>
</evidence>
<accession>A0A1B0ZJK9</accession>
<evidence type="ECO:0000256" key="6">
    <source>
        <dbReference type="ARBA" id="ARBA00022695"/>
    </source>
</evidence>
<keyword evidence="5 14" id="KW-0808">Transferase</keyword>
<comment type="pathway">
    <text evidence="2 14">Cofactor biosynthesis; FMN biosynthesis; FMN from riboflavin (ATP route): step 1/1.</text>
</comment>
<dbReference type="Gene3D" id="2.40.30.30">
    <property type="entry name" value="Riboflavin kinase-like"/>
    <property type="match status" value="1"/>
</dbReference>
<name>A0A1B0ZJK9_9MICO</name>
<keyword evidence="10 14" id="KW-0067">ATP-binding</keyword>
<keyword evidence="9 14" id="KW-0274">FAD</keyword>
<comment type="catalytic activity">
    <reaction evidence="13 14">
        <text>FMN + ATP + H(+) = FAD + diphosphate</text>
        <dbReference type="Rhea" id="RHEA:17237"/>
        <dbReference type="ChEBI" id="CHEBI:15378"/>
        <dbReference type="ChEBI" id="CHEBI:30616"/>
        <dbReference type="ChEBI" id="CHEBI:33019"/>
        <dbReference type="ChEBI" id="CHEBI:57692"/>
        <dbReference type="ChEBI" id="CHEBI:58210"/>
        <dbReference type="EC" id="2.7.7.2"/>
    </reaction>
</comment>
<keyword evidence="8 14" id="KW-0418">Kinase</keyword>
<comment type="similarity">
    <text evidence="14">Belongs to the ribF family.</text>
</comment>
<dbReference type="UniPathway" id="UPA00276">
    <property type="reaction ID" value="UER00406"/>
</dbReference>
<dbReference type="GO" id="GO:0005524">
    <property type="term" value="F:ATP binding"/>
    <property type="evidence" value="ECO:0007669"/>
    <property type="project" value="UniProtKB-UniRule"/>
</dbReference>
<dbReference type="KEGG" id="dva:DAD186_16540"/>
<evidence type="ECO:0000256" key="5">
    <source>
        <dbReference type="ARBA" id="ARBA00022679"/>
    </source>
</evidence>
<keyword evidence="6 14" id="KW-0548">Nucleotidyltransferase</keyword>
<keyword evidence="4 14" id="KW-0288">FMN</keyword>
<dbReference type="SMART" id="SM00904">
    <property type="entry name" value="Flavokinase"/>
    <property type="match status" value="1"/>
</dbReference>
<dbReference type="FunFam" id="3.40.50.620:FF:000021">
    <property type="entry name" value="Riboflavin biosynthesis protein"/>
    <property type="match status" value="1"/>
</dbReference>
<keyword evidence="11" id="KW-0511">Multifunctional enzyme</keyword>
<dbReference type="GO" id="GO:0009398">
    <property type="term" value="P:FMN biosynthetic process"/>
    <property type="evidence" value="ECO:0007669"/>
    <property type="project" value="UniProtKB-UniRule"/>
</dbReference>
<dbReference type="InterPro" id="IPR014729">
    <property type="entry name" value="Rossmann-like_a/b/a_fold"/>
</dbReference>
<evidence type="ECO:0000313" key="16">
    <source>
        <dbReference type="EMBL" id="ANP28204.1"/>
    </source>
</evidence>
<evidence type="ECO:0000259" key="15">
    <source>
        <dbReference type="SMART" id="SM00904"/>
    </source>
</evidence>
<reference evidence="16 17" key="1">
    <citation type="submission" date="2015-06" db="EMBL/GenBank/DDBJ databases">
        <title>Investigation of pathophysiology for high-risk pregnancy and development of treatment modality based on it.</title>
        <authorList>
            <person name="Kim B.-C."/>
            <person name="Lim S."/>
        </authorList>
    </citation>
    <scope>NUCLEOTIDE SEQUENCE [LARGE SCALE GENOMIC DNA]</scope>
    <source>
        <strain evidence="16 17">AD1-86</strain>
    </source>
</reference>
<gene>
    <name evidence="16" type="ORF">DAD186_16540</name>
</gene>
<evidence type="ECO:0000256" key="4">
    <source>
        <dbReference type="ARBA" id="ARBA00022643"/>
    </source>
</evidence>
<dbReference type="SUPFAM" id="SSF82114">
    <property type="entry name" value="Riboflavin kinase-like"/>
    <property type="match status" value="1"/>
</dbReference>
<evidence type="ECO:0000256" key="2">
    <source>
        <dbReference type="ARBA" id="ARBA00005201"/>
    </source>
</evidence>
<keyword evidence="7 14" id="KW-0547">Nucleotide-binding</keyword>
<dbReference type="InterPro" id="IPR002606">
    <property type="entry name" value="Riboflavin_kinase_bac"/>
</dbReference>
<evidence type="ECO:0000256" key="8">
    <source>
        <dbReference type="ARBA" id="ARBA00022777"/>
    </source>
</evidence>
<evidence type="ECO:0000256" key="11">
    <source>
        <dbReference type="ARBA" id="ARBA00023268"/>
    </source>
</evidence>
<dbReference type="Gene3D" id="3.40.50.620">
    <property type="entry name" value="HUPs"/>
    <property type="match status" value="1"/>
</dbReference>
<dbReference type="AlphaFoldDB" id="A0A1B0ZJK9"/>
<evidence type="ECO:0000256" key="13">
    <source>
        <dbReference type="ARBA" id="ARBA00049494"/>
    </source>
</evidence>
<comment type="pathway">
    <text evidence="1 14">Cofactor biosynthesis; FAD biosynthesis; FAD from FMN: step 1/1.</text>
</comment>
<dbReference type="EMBL" id="CP012117">
    <property type="protein sequence ID" value="ANP28204.1"/>
    <property type="molecule type" value="Genomic_DNA"/>
</dbReference>
<proteinExistence type="inferred from homology"/>
<dbReference type="Proteomes" id="UP000092596">
    <property type="component" value="Chromosome"/>
</dbReference>